<reference evidence="6" key="1">
    <citation type="submission" date="2021-03" db="EMBL/GenBank/DDBJ databases">
        <title>Draft genome sequence of rust myrtle Austropuccinia psidii MF-1, a brazilian biotype.</title>
        <authorList>
            <person name="Quecine M.C."/>
            <person name="Pachon D.M.R."/>
            <person name="Bonatelli M.L."/>
            <person name="Correr F.H."/>
            <person name="Franceschini L.M."/>
            <person name="Leite T.F."/>
            <person name="Margarido G.R.A."/>
            <person name="Almeida C.A."/>
            <person name="Ferrarezi J.A."/>
            <person name="Labate C.A."/>
        </authorList>
    </citation>
    <scope>NUCLEOTIDE SEQUENCE</scope>
    <source>
        <strain evidence="6">MF-1</strain>
    </source>
</reference>
<evidence type="ECO:0000256" key="2">
    <source>
        <dbReference type="ARBA" id="ARBA00022723"/>
    </source>
</evidence>
<keyword evidence="2" id="KW-0479">Metal-binding</keyword>
<evidence type="ECO:0000313" key="7">
    <source>
        <dbReference type="Proteomes" id="UP000765509"/>
    </source>
</evidence>
<accession>A0A9Q3JF48</accession>
<dbReference type="GO" id="GO:0008270">
    <property type="term" value="F:zinc ion binding"/>
    <property type="evidence" value="ECO:0007669"/>
    <property type="project" value="UniProtKB-KW"/>
</dbReference>
<sequence>MQQVLSPSSLKTALVYFICDANLPLSITKSPAFQALLELCNPAVTNILVCGASLTAHLTNIYFYHQESICNYLLSNKLYFLFTTDAWTSPNITAYLAITAHYIDTDFKITSVIIGLSKIEVMCPSNDL</sequence>
<gene>
    <name evidence="6" type="ORF">O181_100713</name>
</gene>
<evidence type="ECO:0000256" key="3">
    <source>
        <dbReference type="ARBA" id="ARBA00022771"/>
    </source>
</evidence>
<keyword evidence="5" id="KW-0539">Nucleus</keyword>
<dbReference type="GO" id="GO:0005634">
    <property type="term" value="C:nucleus"/>
    <property type="evidence" value="ECO:0007669"/>
    <property type="project" value="UniProtKB-SubCell"/>
</dbReference>
<dbReference type="OrthoDB" id="2505677at2759"/>
<comment type="caution">
    <text evidence="6">The sequence shown here is derived from an EMBL/GenBank/DDBJ whole genome shotgun (WGS) entry which is preliminary data.</text>
</comment>
<dbReference type="AlphaFoldDB" id="A0A9Q3JF48"/>
<name>A0A9Q3JF48_9BASI</name>
<keyword evidence="4" id="KW-0862">Zinc</keyword>
<evidence type="ECO:0000313" key="6">
    <source>
        <dbReference type="EMBL" id="MBW0560998.1"/>
    </source>
</evidence>
<dbReference type="PANTHER" id="PTHR46481">
    <property type="entry name" value="ZINC FINGER BED DOMAIN-CONTAINING PROTEIN 4"/>
    <property type="match status" value="1"/>
</dbReference>
<dbReference type="EMBL" id="AVOT02070374">
    <property type="protein sequence ID" value="MBW0560998.1"/>
    <property type="molecule type" value="Genomic_DNA"/>
</dbReference>
<organism evidence="6 7">
    <name type="scientific">Austropuccinia psidii MF-1</name>
    <dbReference type="NCBI Taxonomy" id="1389203"/>
    <lineage>
        <taxon>Eukaryota</taxon>
        <taxon>Fungi</taxon>
        <taxon>Dikarya</taxon>
        <taxon>Basidiomycota</taxon>
        <taxon>Pucciniomycotina</taxon>
        <taxon>Pucciniomycetes</taxon>
        <taxon>Pucciniales</taxon>
        <taxon>Sphaerophragmiaceae</taxon>
        <taxon>Austropuccinia</taxon>
    </lineage>
</organism>
<dbReference type="Proteomes" id="UP000765509">
    <property type="component" value="Unassembled WGS sequence"/>
</dbReference>
<evidence type="ECO:0000256" key="5">
    <source>
        <dbReference type="ARBA" id="ARBA00023242"/>
    </source>
</evidence>
<dbReference type="PANTHER" id="PTHR46481:SF10">
    <property type="entry name" value="ZINC FINGER BED DOMAIN-CONTAINING PROTEIN 39"/>
    <property type="match status" value="1"/>
</dbReference>
<comment type="subcellular location">
    <subcellularLocation>
        <location evidence="1">Nucleus</location>
    </subcellularLocation>
</comment>
<keyword evidence="7" id="KW-1185">Reference proteome</keyword>
<keyword evidence="3" id="KW-0863">Zinc-finger</keyword>
<dbReference type="InterPro" id="IPR052035">
    <property type="entry name" value="ZnF_BED_domain_contain"/>
</dbReference>
<proteinExistence type="predicted"/>
<evidence type="ECO:0000256" key="1">
    <source>
        <dbReference type="ARBA" id="ARBA00004123"/>
    </source>
</evidence>
<protein>
    <submittedName>
        <fullName evidence="6">Uncharacterized protein</fullName>
    </submittedName>
</protein>
<evidence type="ECO:0000256" key="4">
    <source>
        <dbReference type="ARBA" id="ARBA00022833"/>
    </source>
</evidence>